<dbReference type="Proteomes" id="UP000760668">
    <property type="component" value="Unassembled WGS sequence"/>
</dbReference>
<proteinExistence type="inferred from homology"/>
<dbReference type="Pfam" id="PF26079">
    <property type="entry name" value="Baseplate_J_C"/>
    <property type="match status" value="1"/>
</dbReference>
<dbReference type="PANTHER" id="PTHR37829">
    <property type="entry name" value="PHAGE-LIKE ELEMENT PBSX PROTEIN XKDT"/>
    <property type="match status" value="1"/>
</dbReference>
<gene>
    <name evidence="5" type="ORF">K8V01_08305</name>
</gene>
<dbReference type="InterPro" id="IPR052399">
    <property type="entry name" value="Phage_Baseplate_Assmbl_Protein"/>
</dbReference>
<feature type="domain" description="Baseplate J-like central" evidence="3">
    <location>
        <begin position="191"/>
        <end position="261"/>
    </location>
</feature>
<evidence type="ECO:0000256" key="1">
    <source>
        <dbReference type="ARBA" id="ARBA00038087"/>
    </source>
</evidence>
<protein>
    <submittedName>
        <fullName evidence="5">Baseplate J/gp47 family protein</fullName>
    </submittedName>
</protein>
<dbReference type="InterPro" id="IPR006949">
    <property type="entry name" value="Barrel_Baseplate_J-like"/>
</dbReference>
<dbReference type="InterPro" id="IPR058531">
    <property type="entry name" value="Baseplate_J_M"/>
</dbReference>
<accession>A0A921SSV7</accession>
<evidence type="ECO:0000259" key="2">
    <source>
        <dbReference type="Pfam" id="PF04865"/>
    </source>
</evidence>
<organism evidence="5 6">
    <name type="scientific">Pseudoflavonifractor capillosus</name>
    <dbReference type="NCBI Taxonomy" id="106588"/>
    <lineage>
        <taxon>Bacteria</taxon>
        <taxon>Bacillati</taxon>
        <taxon>Bacillota</taxon>
        <taxon>Clostridia</taxon>
        <taxon>Eubacteriales</taxon>
        <taxon>Oscillospiraceae</taxon>
        <taxon>Pseudoflavonifractor</taxon>
    </lineage>
</organism>
<evidence type="ECO:0000259" key="4">
    <source>
        <dbReference type="Pfam" id="PF26079"/>
    </source>
</evidence>
<reference evidence="5" key="2">
    <citation type="submission" date="2021-09" db="EMBL/GenBank/DDBJ databases">
        <authorList>
            <person name="Gilroy R."/>
        </authorList>
    </citation>
    <scope>NUCLEOTIDE SEQUENCE</scope>
    <source>
        <strain evidence="5">CHK179-5677</strain>
    </source>
</reference>
<feature type="domain" description="Baseplate protein J-like barrel" evidence="2">
    <location>
        <begin position="92"/>
        <end position="170"/>
    </location>
</feature>
<comment type="similarity">
    <text evidence="1">Belongs to the Mu gp47/PBSX XkdT family.</text>
</comment>
<dbReference type="InterPro" id="IPR058530">
    <property type="entry name" value="Baseplate_J-like_C"/>
</dbReference>
<dbReference type="RefSeq" id="WP_295368226.1">
    <property type="nucleotide sequence ID" value="NZ_DYUC01000082.1"/>
</dbReference>
<dbReference type="Pfam" id="PF04865">
    <property type="entry name" value="Baseplate_J"/>
    <property type="match status" value="1"/>
</dbReference>
<dbReference type="EMBL" id="DYUC01000082">
    <property type="protein sequence ID" value="HJG87006.1"/>
    <property type="molecule type" value="Genomic_DNA"/>
</dbReference>
<evidence type="ECO:0000259" key="3">
    <source>
        <dbReference type="Pfam" id="PF26078"/>
    </source>
</evidence>
<evidence type="ECO:0000313" key="5">
    <source>
        <dbReference type="EMBL" id="HJG87006.1"/>
    </source>
</evidence>
<sequence length="352" mass="36886">MKTVDEIYGELAAAFTGATGQTAGQDGDMAVRLYAVAAQVYALYVQADWTARQCFPQTAAGEYLDQHAFLRGLKRKEAARSVGAIRFHVDQAGGTDLSIPAGTVCMTAGLVRFETTQTAVLQAGSLYADALARAVEPGAAGNAAAGTILTMAVAPVGVSRCSNPEGFTGGTDREDDEALRARVLETFRRLPNGANAAFYEQGALSFPEVAAAAVLPRNRGIGTVDVVVSTAAGSPDEELLEKLTDYFQERREIAVDVQVLAPREKTVDVSVSVAAKEGSDAAGVRTAVEQALRSWFNGGLLGQDVLRARLGAVIFGVEGVANYDLTAPAADVAVEQDELPKLGSLNVTEMKA</sequence>
<reference evidence="5" key="1">
    <citation type="journal article" date="2021" name="PeerJ">
        <title>Extensive microbial diversity within the chicken gut microbiome revealed by metagenomics and culture.</title>
        <authorList>
            <person name="Gilroy R."/>
            <person name="Ravi A."/>
            <person name="Getino M."/>
            <person name="Pursley I."/>
            <person name="Horton D.L."/>
            <person name="Alikhan N.F."/>
            <person name="Baker D."/>
            <person name="Gharbi K."/>
            <person name="Hall N."/>
            <person name="Watson M."/>
            <person name="Adriaenssens E.M."/>
            <person name="Foster-Nyarko E."/>
            <person name="Jarju S."/>
            <person name="Secka A."/>
            <person name="Antonio M."/>
            <person name="Oren A."/>
            <person name="Chaudhuri R.R."/>
            <person name="La Ragione R."/>
            <person name="Hildebrand F."/>
            <person name="Pallen M.J."/>
        </authorList>
    </citation>
    <scope>NUCLEOTIDE SEQUENCE</scope>
    <source>
        <strain evidence="5">CHK179-5677</strain>
    </source>
</reference>
<dbReference type="PANTHER" id="PTHR37829:SF3">
    <property type="entry name" value="PROTEIN JAYE-RELATED"/>
    <property type="match status" value="1"/>
</dbReference>
<dbReference type="Pfam" id="PF26078">
    <property type="entry name" value="Baseplate_J_M"/>
    <property type="match status" value="1"/>
</dbReference>
<evidence type="ECO:0000313" key="6">
    <source>
        <dbReference type="Proteomes" id="UP000760668"/>
    </source>
</evidence>
<feature type="domain" description="Baseplate J-like C-terminal" evidence="4">
    <location>
        <begin position="267"/>
        <end position="348"/>
    </location>
</feature>
<dbReference type="AlphaFoldDB" id="A0A921SSV7"/>
<comment type="caution">
    <text evidence="5">The sequence shown here is derived from an EMBL/GenBank/DDBJ whole genome shotgun (WGS) entry which is preliminary data.</text>
</comment>
<name>A0A921SSV7_9FIRM</name>